<organism evidence="1 2">
    <name type="scientific">Sphingomonas hengshuiensis</name>
    <dbReference type="NCBI Taxonomy" id="1609977"/>
    <lineage>
        <taxon>Bacteria</taxon>
        <taxon>Pseudomonadati</taxon>
        <taxon>Pseudomonadota</taxon>
        <taxon>Alphaproteobacteria</taxon>
        <taxon>Sphingomonadales</taxon>
        <taxon>Sphingomonadaceae</taxon>
        <taxon>Sphingomonas</taxon>
    </lineage>
</organism>
<evidence type="ECO:0000313" key="1">
    <source>
        <dbReference type="EMBL" id="PZO77679.1"/>
    </source>
</evidence>
<proteinExistence type="predicted"/>
<evidence type="ECO:0000313" key="2">
    <source>
        <dbReference type="Proteomes" id="UP000248614"/>
    </source>
</evidence>
<dbReference type="AlphaFoldDB" id="A0A2W4ZCM7"/>
<comment type="caution">
    <text evidence="1">The sequence shown here is derived from an EMBL/GenBank/DDBJ whole genome shotgun (WGS) entry which is preliminary data.</text>
</comment>
<accession>A0A2W4ZCM7</accession>
<sequence length="94" mass="9750">MIGLRVRTKASHPLKWSSPYMAAKSMSCISLISAPAANALADPVMTAQPCDGSASNARIASSSSDRICAFSALSACGRLSVTSVTASRRSTRMV</sequence>
<dbReference type="Proteomes" id="UP000248614">
    <property type="component" value="Unassembled WGS sequence"/>
</dbReference>
<gene>
    <name evidence="1" type="ORF">DI632_08245</name>
</gene>
<name>A0A2W4ZCM7_9SPHN</name>
<reference evidence="1 2" key="1">
    <citation type="submission" date="2017-08" db="EMBL/GenBank/DDBJ databases">
        <title>Infants hospitalized years apart are colonized by the same room-sourced microbial strains.</title>
        <authorList>
            <person name="Brooks B."/>
            <person name="Olm M.R."/>
            <person name="Firek B.A."/>
            <person name="Baker R."/>
            <person name="Thomas B.C."/>
            <person name="Morowitz M.J."/>
            <person name="Banfield J.F."/>
        </authorList>
    </citation>
    <scope>NUCLEOTIDE SEQUENCE [LARGE SCALE GENOMIC DNA]</scope>
    <source>
        <strain evidence="1">S2_018_000_R3_110</strain>
    </source>
</reference>
<dbReference type="EMBL" id="QFNF01000017">
    <property type="protein sequence ID" value="PZO77679.1"/>
    <property type="molecule type" value="Genomic_DNA"/>
</dbReference>
<protein>
    <submittedName>
        <fullName evidence="1">Uncharacterized protein</fullName>
    </submittedName>
</protein>